<comment type="caution">
    <text evidence="1">The sequence shown here is derived from an EMBL/GenBank/DDBJ whole genome shotgun (WGS) entry which is preliminary data.</text>
</comment>
<reference evidence="1 2" key="1">
    <citation type="submission" date="2020-11" db="EMBL/GenBank/DDBJ databases">
        <title>Arthrobacter antarcticus sp. nov., isolated from Antarctic Soil.</title>
        <authorList>
            <person name="Li J."/>
        </authorList>
    </citation>
    <scope>NUCLEOTIDE SEQUENCE [LARGE SCALE GENOMIC DNA]</scope>
    <source>
        <strain evidence="1 2">Z1-20</strain>
    </source>
</reference>
<evidence type="ECO:0000313" key="2">
    <source>
        <dbReference type="Proteomes" id="UP000655366"/>
    </source>
</evidence>
<dbReference type="EMBL" id="JADNYM010000037">
    <property type="protein sequence ID" value="MBG0741708.1"/>
    <property type="molecule type" value="Genomic_DNA"/>
</dbReference>
<dbReference type="Proteomes" id="UP000655366">
    <property type="component" value="Unassembled WGS sequence"/>
</dbReference>
<gene>
    <name evidence="1" type="ORF">IV500_20335</name>
</gene>
<protein>
    <submittedName>
        <fullName evidence="1">Uncharacterized protein</fullName>
    </submittedName>
</protein>
<dbReference type="RefSeq" id="WP_196398640.1">
    <property type="nucleotide sequence ID" value="NZ_JADNYM010000037.1"/>
</dbReference>
<sequence>MVQKLGEAGGRGYDPDLLGFEVATPVPRERIPGELLVWEDGTILPHTQFSLAMSLAALRLSGALAPEAGT</sequence>
<dbReference type="AlphaFoldDB" id="A0A931CNZ3"/>
<accession>A0A931CNZ3</accession>
<name>A0A931CNZ3_9MICC</name>
<proteinExistence type="predicted"/>
<keyword evidence="2" id="KW-1185">Reference proteome</keyword>
<evidence type="ECO:0000313" key="1">
    <source>
        <dbReference type="EMBL" id="MBG0741708.1"/>
    </source>
</evidence>
<organism evidence="1 2">
    <name type="scientific">Arthrobacter terrae</name>
    <dbReference type="NCBI Taxonomy" id="2935737"/>
    <lineage>
        <taxon>Bacteria</taxon>
        <taxon>Bacillati</taxon>
        <taxon>Actinomycetota</taxon>
        <taxon>Actinomycetes</taxon>
        <taxon>Micrococcales</taxon>
        <taxon>Micrococcaceae</taxon>
        <taxon>Arthrobacter</taxon>
    </lineage>
</organism>